<evidence type="ECO:0000313" key="2">
    <source>
        <dbReference type="Proteomes" id="UP001172684"/>
    </source>
</evidence>
<sequence>MSNVAREIRAREFREIQVDFARLMGLEYPDEARQRSWARKNFHVICSQLYEQKFFPHQYFEYHDWMDFSQMELRKDLMSRYKLLDVLQICYSQLLQRYGAEKTFLAVPQWLEKTTEESTYRLVFCLPSDVQHFLQLWEPKKELTIRKRTDHPTPEWDRRSSNEVSSSRVEGWTRFAHVEEPSYNDRMRETWDADDEADTGRDNDWDLLKDWNVDGL</sequence>
<organism evidence="1 2">
    <name type="scientific">Coniosporium apollinis</name>
    <dbReference type="NCBI Taxonomy" id="61459"/>
    <lineage>
        <taxon>Eukaryota</taxon>
        <taxon>Fungi</taxon>
        <taxon>Dikarya</taxon>
        <taxon>Ascomycota</taxon>
        <taxon>Pezizomycotina</taxon>
        <taxon>Dothideomycetes</taxon>
        <taxon>Dothideomycetes incertae sedis</taxon>
        <taxon>Coniosporium</taxon>
    </lineage>
</organism>
<evidence type="ECO:0000313" key="1">
    <source>
        <dbReference type="EMBL" id="KAJ9668285.1"/>
    </source>
</evidence>
<accession>A0ABQ9P128</accession>
<keyword evidence="2" id="KW-1185">Reference proteome</keyword>
<protein>
    <submittedName>
        <fullName evidence="1">Uncharacterized protein</fullName>
    </submittedName>
</protein>
<gene>
    <name evidence="1" type="ORF">H2201_001715</name>
</gene>
<reference evidence="1" key="1">
    <citation type="submission" date="2022-10" db="EMBL/GenBank/DDBJ databases">
        <title>Culturing micro-colonial fungi from biological soil crusts in the Mojave desert and describing Neophaeococcomyces mojavensis, and introducing the new genera and species Taxawa tesnikishii.</title>
        <authorList>
            <person name="Kurbessoian T."/>
            <person name="Stajich J.E."/>
        </authorList>
    </citation>
    <scope>NUCLEOTIDE SEQUENCE</scope>
    <source>
        <strain evidence="1">TK_1</strain>
    </source>
</reference>
<name>A0ABQ9P128_9PEZI</name>
<comment type="caution">
    <text evidence="1">The sequence shown here is derived from an EMBL/GenBank/DDBJ whole genome shotgun (WGS) entry which is preliminary data.</text>
</comment>
<dbReference type="EMBL" id="JAPDRL010000008">
    <property type="protein sequence ID" value="KAJ9668285.1"/>
    <property type="molecule type" value="Genomic_DNA"/>
</dbReference>
<dbReference type="Proteomes" id="UP001172684">
    <property type="component" value="Unassembled WGS sequence"/>
</dbReference>
<proteinExistence type="predicted"/>